<gene>
    <name evidence="2" type="ORF">ITI46_28340</name>
</gene>
<accession>A0ABS3XJF1</accession>
<sequence>MDLTAPLLRAAAARPHILLVATPGGTAARLAAERQLRLDGLPLAPTPADAGILLVAGPDCPALRPALDRLWQHMPAPRARAQARTPEAVADAVARCRIELAARPAPGPASAPPSDGTEPPGGLPMAETAPDRDGLSLDQLHLSLGPFLADWPSGVTVRLTLQGDVIQQAEMGEQPATRGTAPFWAEPWARAAAGERVGAGEAARRRAAAHLDSLGRLLALAGWAHAATTARRLRDDLLDGAATGALRPAVRRFARRVARSRTLHWLTRGTGVLGADEARAAGVSGPAARAGGDVAARYRTWLAAVVRDVERLADPAPLDAAYDEGPRGRGDAGQPPSEALLRVLPGLLEGAELAAARLIVASLDPDPDELAAAAREVASRG</sequence>
<evidence type="ECO:0000313" key="2">
    <source>
        <dbReference type="EMBL" id="MBO8195528.1"/>
    </source>
</evidence>
<protein>
    <submittedName>
        <fullName evidence="2">Uncharacterized protein</fullName>
    </submittedName>
</protein>
<organism evidence="2 3">
    <name type="scientific">Streptomyces oryzae</name>
    <dbReference type="NCBI Taxonomy" id="1434886"/>
    <lineage>
        <taxon>Bacteria</taxon>
        <taxon>Bacillati</taxon>
        <taxon>Actinomycetota</taxon>
        <taxon>Actinomycetes</taxon>
        <taxon>Kitasatosporales</taxon>
        <taxon>Streptomycetaceae</taxon>
        <taxon>Streptomyces</taxon>
    </lineage>
</organism>
<dbReference type="Proteomes" id="UP001519064">
    <property type="component" value="Unassembled WGS sequence"/>
</dbReference>
<comment type="caution">
    <text evidence="2">The sequence shown here is derived from an EMBL/GenBank/DDBJ whole genome shotgun (WGS) entry which is preliminary data.</text>
</comment>
<feature type="region of interest" description="Disordered" evidence="1">
    <location>
        <begin position="103"/>
        <end position="132"/>
    </location>
</feature>
<proteinExistence type="predicted"/>
<dbReference type="SUPFAM" id="SSF56762">
    <property type="entry name" value="HydB/Nqo4-like"/>
    <property type="match status" value="1"/>
</dbReference>
<feature type="region of interest" description="Disordered" evidence="1">
    <location>
        <begin position="317"/>
        <end position="336"/>
    </location>
</feature>
<evidence type="ECO:0000256" key="1">
    <source>
        <dbReference type="SAM" id="MobiDB-lite"/>
    </source>
</evidence>
<keyword evidence="3" id="KW-1185">Reference proteome</keyword>
<dbReference type="RefSeq" id="WP_209242759.1">
    <property type="nucleotide sequence ID" value="NZ_JADKMA010000197.1"/>
</dbReference>
<evidence type="ECO:0000313" key="3">
    <source>
        <dbReference type="Proteomes" id="UP001519064"/>
    </source>
</evidence>
<dbReference type="EMBL" id="JADKMA010000197">
    <property type="protein sequence ID" value="MBO8195528.1"/>
    <property type="molecule type" value="Genomic_DNA"/>
</dbReference>
<name>A0ABS3XJF1_9ACTN</name>
<reference evidence="2 3" key="1">
    <citation type="submission" date="2020-11" db="EMBL/GenBank/DDBJ databases">
        <title>Streptomyces spirodelae sp. nov., isolated from duckweed.</title>
        <authorList>
            <person name="Saimee Y."/>
            <person name="Duangmal K."/>
        </authorList>
    </citation>
    <scope>NUCLEOTIDE SEQUENCE [LARGE SCALE GENOMIC DNA]</scope>
    <source>
        <strain evidence="2 3">S16-07</strain>
    </source>
</reference>
<dbReference type="InterPro" id="IPR029014">
    <property type="entry name" value="NiFe-Hase_large"/>
</dbReference>